<sequence>MSSDTERDELAAAAARLVVEEGLEYGPAKKRAARDLGLNGRRAALPDNEAVEAAVREHLALFHADTQPAELAELRRIALRWMERLAEFRPHLSGAVWRGTATRLSAIHLDLYCDDPKSAELALLNLGVDYEVGSAPGPRGREVDVLSIAERSQALGDWVTLHLSVLDHDDLRGALRADAQGQTWRGGLDALRRRLETTA</sequence>
<dbReference type="EMBL" id="AP025730">
    <property type="protein sequence ID" value="BDI08231.1"/>
    <property type="molecule type" value="Genomic_DNA"/>
</dbReference>
<proteinExistence type="predicted"/>
<accession>A0ABN6PYK3</accession>
<protein>
    <recommendedName>
        <fullName evidence="3">UDP-N-acetylmuramate--alanine ligase</fullName>
    </recommendedName>
</protein>
<evidence type="ECO:0008006" key="3">
    <source>
        <dbReference type="Google" id="ProtNLM"/>
    </source>
</evidence>
<organism evidence="1 2">
    <name type="scientific">Sphaerotilus microaerophilus</name>
    <dbReference type="NCBI Taxonomy" id="2914710"/>
    <lineage>
        <taxon>Bacteria</taxon>
        <taxon>Pseudomonadati</taxon>
        <taxon>Pseudomonadota</taxon>
        <taxon>Betaproteobacteria</taxon>
        <taxon>Burkholderiales</taxon>
        <taxon>Sphaerotilaceae</taxon>
        <taxon>Sphaerotilus</taxon>
    </lineage>
</organism>
<evidence type="ECO:0000313" key="2">
    <source>
        <dbReference type="Proteomes" id="UP001057498"/>
    </source>
</evidence>
<dbReference type="Proteomes" id="UP001057498">
    <property type="component" value="Chromosome"/>
</dbReference>
<gene>
    <name evidence="1" type="ORF">CATMQ487_52010</name>
</gene>
<dbReference type="RefSeq" id="WP_251971350.1">
    <property type="nucleotide sequence ID" value="NZ_AP025730.1"/>
</dbReference>
<evidence type="ECO:0000313" key="1">
    <source>
        <dbReference type="EMBL" id="BDI08231.1"/>
    </source>
</evidence>
<name>A0ABN6PYK3_9BURK</name>
<keyword evidence="2" id="KW-1185">Reference proteome</keyword>
<reference evidence="1" key="1">
    <citation type="submission" date="2022-04" db="EMBL/GenBank/DDBJ databases">
        <title>Whole genome sequence of Sphaerotilus sp. FB-5.</title>
        <authorList>
            <person name="Takeda M."/>
            <person name="Narihara S."/>
            <person name="Akimoto M."/>
            <person name="Akimoto R."/>
            <person name="Nishiyashiki S."/>
            <person name="Murakami T."/>
        </authorList>
    </citation>
    <scope>NUCLEOTIDE SEQUENCE</scope>
    <source>
        <strain evidence="1">FB-5</strain>
    </source>
</reference>